<feature type="region of interest" description="Disordered" evidence="1">
    <location>
        <begin position="36"/>
        <end position="67"/>
    </location>
</feature>
<reference evidence="4 5" key="1">
    <citation type="submission" date="2021-01" db="EMBL/GenBank/DDBJ databases">
        <title>Genome seq and assembly of Nocardiodes sp. G10.</title>
        <authorList>
            <person name="Chhetri G."/>
        </authorList>
    </citation>
    <scope>NUCLEOTIDE SEQUENCE [LARGE SCALE GENOMIC DNA]</scope>
    <source>
        <strain evidence="4 5">G10</strain>
    </source>
</reference>
<sequence length="653" mass="69270">MPATTTTRSSRAMIRVGAISAALAVAATIAVASGSDPVGPAAPAAATTAASPAVTSTSTTTSTTATRSAALTVPQTTPATFFRPATFNVLGADHTAPGGNRKGWDSGVVRIERVLQILTQNSVDVVGFQEFQPPQATRFAELTGTSWQTYPGANNPAGPSVNSIGWRTDVWTLLEARTLPIPYFDGVPSRMPAVLLRNNATGRRVWFFNTHNPADVRGPAQQWRDAGFAMEAALANELRTAYPDAPFISFGDKNDRDRYYCSVAPVADMWSASGGYTDGATCSPPAGGAIDWVMGTKDVFFNGYTRYFNDFVAQTSDHPLYYANAVVPASSPLGVDHVVVVAVPGLTSTVVRKMGSGLSELDRMVQNGASTRNARTATESTSPDANLASLLTGRRVFPKRGGHGVGSKSTLPRTVHDSAGQYVSSIFDLAHNLSRRTSFVSSRPQSKLVRESWNKKSGGKDPYGVDDGSAKFDQVKTLRDDAAVVSWWRDKMSSSPASLSVVELSGAQAAGEKDGWTSDAYQKAVKKVSRRVASIRRGIERQAETKGTTLLVVTGTSGAQKTKGSSRKWVESYRVPMFVTGPGVPAASDLYGLNPSLAYPGKDQVGYSGAQPLRVGDLANLITRTLGLPPIPGSTHDPEQLFQVFDPLAVPGA</sequence>
<organism evidence="4 5">
    <name type="scientific">Nocardioides baculatus</name>
    <dbReference type="NCBI Taxonomy" id="2801337"/>
    <lineage>
        <taxon>Bacteria</taxon>
        <taxon>Bacillati</taxon>
        <taxon>Actinomycetota</taxon>
        <taxon>Actinomycetes</taxon>
        <taxon>Propionibacteriales</taxon>
        <taxon>Nocardioidaceae</taxon>
        <taxon>Nocardioides</taxon>
    </lineage>
</organism>
<gene>
    <name evidence="4" type="ORF">JI751_13180</name>
</gene>
<dbReference type="InterPro" id="IPR005135">
    <property type="entry name" value="Endo/exonuclease/phosphatase"/>
</dbReference>
<evidence type="ECO:0000259" key="3">
    <source>
        <dbReference type="Pfam" id="PF03372"/>
    </source>
</evidence>
<evidence type="ECO:0000256" key="2">
    <source>
        <dbReference type="SAM" id="SignalP"/>
    </source>
</evidence>
<dbReference type="Pfam" id="PF03372">
    <property type="entry name" value="Exo_endo_phos"/>
    <property type="match status" value="1"/>
</dbReference>
<feature type="signal peptide" evidence="2">
    <location>
        <begin position="1"/>
        <end position="32"/>
    </location>
</feature>
<keyword evidence="2" id="KW-0732">Signal</keyword>
<dbReference type="Gene3D" id="3.60.10.10">
    <property type="entry name" value="Endonuclease/exonuclease/phosphatase"/>
    <property type="match status" value="1"/>
</dbReference>
<dbReference type="RefSeq" id="WP_201937261.1">
    <property type="nucleotide sequence ID" value="NZ_JAERSG010000004.1"/>
</dbReference>
<name>A0ABS1LAA0_9ACTN</name>
<dbReference type="EMBL" id="JAERSG010000004">
    <property type="protein sequence ID" value="MBL0748565.1"/>
    <property type="molecule type" value="Genomic_DNA"/>
</dbReference>
<dbReference type="InterPro" id="IPR017850">
    <property type="entry name" value="Alkaline_phosphatase_core_sf"/>
</dbReference>
<accession>A0ABS1LAA0</accession>
<feature type="domain" description="Endonuclease/exonuclease/phosphatase" evidence="3">
    <location>
        <begin position="85"/>
        <end position="318"/>
    </location>
</feature>
<feature type="chain" id="PRO_5047407273" evidence="2">
    <location>
        <begin position="33"/>
        <end position="653"/>
    </location>
</feature>
<dbReference type="SUPFAM" id="SSF56219">
    <property type="entry name" value="DNase I-like"/>
    <property type="match status" value="1"/>
</dbReference>
<dbReference type="InterPro" id="IPR002591">
    <property type="entry name" value="Phosphodiest/P_Trfase"/>
</dbReference>
<protein>
    <submittedName>
        <fullName evidence="4">Alkaline phosphatase family protein</fullName>
    </submittedName>
</protein>
<evidence type="ECO:0000313" key="5">
    <source>
        <dbReference type="Proteomes" id="UP000636918"/>
    </source>
</evidence>
<dbReference type="SUPFAM" id="SSF53649">
    <property type="entry name" value="Alkaline phosphatase-like"/>
    <property type="match status" value="1"/>
</dbReference>
<evidence type="ECO:0000313" key="4">
    <source>
        <dbReference type="EMBL" id="MBL0748565.1"/>
    </source>
</evidence>
<comment type="caution">
    <text evidence="4">The sequence shown here is derived from an EMBL/GenBank/DDBJ whole genome shotgun (WGS) entry which is preliminary data.</text>
</comment>
<dbReference type="Proteomes" id="UP000636918">
    <property type="component" value="Unassembled WGS sequence"/>
</dbReference>
<dbReference type="InterPro" id="IPR036691">
    <property type="entry name" value="Endo/exonu/phosph_ase_sf"/>
</dbReference>
<evidence type="ECO:0000256" key="1">
    <source>
        <dbReference type="SAM" id="MobiDB-lite"/>
    </source>
</evidence>
<keyword evidence="5" id="KW-1185">Reference proteome</keyword>
<dbReference type="Pfam" id="PF01663">
    <property type="entry name" value="Phosphodiest"/>
    <property type="match status" value="1"/>
</dbReference>
<dbReference type="Gene3D" id="3.40.720.10">
    <property type="entry name" value="Alkaline Phosphatase, subunit A"/>
    <property type="match status" value="1"/>
</dbReference>
<proteinExistence type="predicted"/>